<accession>A0A5B8S1G9</accession>
<dbReference type="Proteomes" id="UP000321199">
    <property type="component" value="Chromosome"/>
</dbReference>
<dbReference type="SUPFAM" id="SSF48452">
    <property type="entry name" value="TPR-like"/>
    <property type="match status" value="2"/>
</dbReference>
<dbReference type="Gene3D" id="3.40.50.11380">
    <property type="match status" value="1"/>
</dbReference>
<reference evidence="10 11" key="1">
    <citation type="submission" date="2019-07" db="EMBL/GenBank/DDBJ databases">
        <title>Complete genome sequence of Comamonas sp. NLF 7-7 isolated from livestock.</title>
        <authorList>
            <person name="Kim D.H."/>
            <person name="Kim J.G."/>
        </authorList>
    </citation>
    <scope>NUCLEOTIDE SEQUENCE [LARGE SCALE GENOMIC DNA]</scope>
    <source>
        <strain evidence="10 11">NLF 7-7</strain>
    </source>
</reference>
<evidence type="ECO:0000256" key="5">
    <source>
        <dbReference type="ARBA" id="ARBA00022679"/>
    </source>
</evidence>
<evidence type="ECO:0000256" key="6">
    <source>
        <dbReference type="ARBA" id="ARBA00022737"/>
    </source>
</evidence>
<evidence type="ECO:0000259" key="9">
    <source>
        <dbReference type="Pfam" id="PF13844"/>
    </source>
</evidence>
<evidence type="ECO:0000256" key="3">
    <source>
        <dbReference type="ARBA" id="ARBA00011970"/>
    </source>
</evidence>
<gene>
    <name evidence="10" type="ORF">FOZ74_05975</name>
</gene>
<dbReference type="Pfam" id="PF14559">
    <property type="entry name" value="TPR_19"/>
    <property type="match status" value="1"/>
</dbReference>
<keyword evidence="7 8" id="KW-0802">TPR repeat</keyword>
<evidence type="ECO:0000256" key="4">
    <source>
        <dbReference type="ARBA" id="ARBA00022676"/>
    </source>
</evidence>
<evidence type="ECO:0000256" key="1">
    <source>
        <dbReference type="ARBA" id="ARBA00004922"/>
    </source>
</evidence>
<keyword evidence="5" id="KW-0808">Transferase</keyword>
<dbReference type="InterPro" id="IPR019734">
    <property type="entry name" value="TPR_rpt"/>
</dbReference>
<comment type="similarity">
    <text evidence="2">Belongs to the glycosyltransferase 41 family. O-GlcNAc transferase subfamily.</text>
</comment>
<feature type="domain" description="O-GlcNAc transferase C-terminal" evidence="9">
    <location>
        <begin position="399"/>
        <end position="568"/>
    </location>
</feature>
<evidence type="ECO:0000256" key="2">
    <source>
        <dbReference type="ARBA" id="ARBA00005386"/>
    </source>
</evidence>
<evidence type="ECO:0000313" key="10">
    <source>
        <dbReference type="EMBL" id="QEA14487.1"/>
    </source>
</evidence>
<dbReference type="PROSITE" id="PS50005">
    <property type="entry name" value="TPR"/>
    <property type="match status" value="1"/>
</dbReference>
<dbReference type="Gene3D" id="3.40.50.2000">
    <property type="entry name" value="Glycogen Phosphorylase B"/>
    <property type="match status" value="1"/>
</dbReference>
<dbReference type="EMBL" id="CP042344">
    <property type="protein sequence ID" value="QEA14487.1"/>
    <property type="molecule type" value="Genomic_DNA"/>
</dbReference>
<evidence type="ECO:0000313" key="11">
    <source>
        <dbReference type="Proteomes" id="UP000321199"/>
    </source>
</evidence>
<organism evidence="10 11">
    <name type="scientific">Comamonas flocculans</name>
    <dbReference type="NCBI Taxonomy" id="2597701"/>
    <lineage>
        <taxon>Bacteria</taxon>
        <taxon>Pseudomonadati</taxon>
        <taxon>Pseudomonadota</taxon>
        <taxon>Betaproteobacteria</taxon>
        <taxon>Burkholderiales</taxon>
        <taxon>Comamonadaceae</taxon>
        <taxon>Comamonas</taxon>
    </lineage>
</organism>
<dbReference type="SUPFAM" id="SSF53756">
    <property type="entry name" value="UDP-Glycosyltransferase/glycogen phosphorylase"/>
    <property type="match status" value="1"/>
</dbReference>
<protein>
    <recommendedName>
        <fullName evidence="3">protein O-GlcNAc transferase</fullName>
        <ecNumber evidence="3">2.4.1.255</ecNumber>
    </recommendedName>
</protein>
<evidence type="ECO:0000256" key="7">
    <source>
        <dbReference type="ARBA" id="ARBA00022803"/>
    </source>
</evidence>
<dbReference type="GO" id="GO:0097363">
    <property type="term" value="F:protein O-acetylglucosaminyltransferase activity"/>
    <property type="evidence" value="ECO:0007669"/>
    <property type="project" value="UniProtKB-EC"/>
</dbReference>
<dbReference type="KEGG" id="cof:FOZ74_05975"/>
<dbReference type="PANTHER" id="PTHR44835:SF1">
    <property type="entry name" value="PROTEIN O-GLCNAC TRANSFERASE"/>
    <property type="match status" value="1"/>
</dbReference>
<dbReference type="InterPro" id="IPR029489">
    <property type="entry name" value="OGT/SEC/SPY_C"/>
</dbReference>
<comment type="pathway">
    <text evidence="1">Protein modification; protein glycosylation.</text>
</comment>
<name>A0A5B8S1G9_9BURK</name>
<proteinExistence type="inferred from homology"/>
<dbReference type="Gene3D" id="1.25.40.10">
    <property type="entry name" value="Tetratricopeptide repeat domain"/>
    <property type="match status" value="1"/>
</dbReference>
<keyword evidence="6" id="KW-0677">Repeat</keyword>
<dbReference type="InterPro" id="IPR051939">
    <property type="entry name" value="Glycosyltr_41/O-GlcNAc_trsf"/>
</dbReference>
<keyword evidence="11" id="KW-1185">Reference proteome</keyword>
<dbReference type="SMART" id="SM00028">
    <property type="entry name" value="TPR"/>
    <property type="match status" value="3"/>
</dbReference>
<keyword evidence="4" id="KW-0328">Glycosyltransferase</keyword>
<sequence length="717" mass="80845">MAERLQAARAGGDWPLLIRLCRQALRKNGRHQMAHRLLGFALGQKGEVDAALQAFGRAAILYPHDAELLINYANLLVGQERPREALPLLEGVVRLRPERSICWMKLAQCCYPINLHQRGYEASEHALRCAGDDLERVNALTQRAIHRRELGQIREAVQDCTEAIALAPQFAANHSNRLLFMLADPETSPQALTAAAREFGNTFEPQFKPHWPSYEERRGDPWRRLKVGFISPDFRKHAVMCFAEGILAQLDRRQFEVYGFYTYPQDDNVTERVRCHVDHFIRLHDQDEEQRALTIRRHAIDILVDMSGHTGHHSLLTLARKPAPVQATWVGFVATTGLTAIDYYLTDEVINPPGVEHLFTERLFRARGFAATYRAHSRNPLWRYQPRYAVQPTPALRKGFVTYGSCNNLGKLTDEVLALWGELLRRMPAAHLLIEGKGFEKPEFAGEYEARCARLGIDAKRLVLLPLDTDRQYLAYHDIDIALDPFPLTGGTTTLDTLWMAVPLVSMEGTSSPSRMSTEVLTYLGRKEWLAADKDEYLAIAMGLAADIEQLNALRQGLRREIEQSPLMRDDIACPNFAQALRTMWLRWQAEREHPGNVPAQDRAVAAWEAACPPTLMTAPVPRVGLMDGTELTLHEAHDRLQQLVTCALASCTRKDHEGAKGEMAPRWRSVTEFAELVLSAVPNDPVALACLAEVEHANGHTEFAVTYLRYATEAMA</sequence>
<evidence type="ECO:0000256" key="8">
    <source>
        <dbReference type="PROSITE-ProRule" id="PRU00339"/>
    </source>
</evidence>
<feature type="repeat" description="TPR" evidence="8">
    <location>
        <begin position="32"/>
        <end position="65"/>
    </location>
</feature>
<dbReference type="PANTHER" id="PTHR44835">
    <property type="entry name" value="UDP-N-ACETYLGLUCOSAMINE--PEPTIDE N-ACETYLGLUCOSAMINYLTRANSFERASE SPINDLY-RELATED"/>
    <property type="match status" value="1"/>
</dbReference>
<dbReference type="InterPro" id="IPR011990">
    <property type="entry name" value="TPR-like_helical_dom_sf"/>
</dbReference>
<dbReference type="AlphaFoldDB" id="A0A5B8S1G9"/>
<dbReference type="EC" id="2.4.1.255" evidence="3"/>
<dbReference type="Pfam" id="PF13844">
    <property type="entry name" value="Glyco_transf_41"/>
    <property type="match status" value="2"/>
</dbReference>
<dbReference type="OrthoDB" id="101857at2"/>
<feature type="domain" description="O-GlcNAc transferase C-terminal" evidence="9">
    <location>
        <begin position="216"/>
        <end position="363"/>
    </location>
</feature>